<keyword evidence="16" id="KW-1185">Reference proteome</keyword>
<dbReference type="InterPro" id="IPR036291">
    <property type="entry name" value="NAD(P)-bd_dom_sf"/>
</dbReference>
<dbReference type="InterPro" id="IPR008927">
    <property type="entry name" value="6-PGluconate_DH-like_C_sf"/>
</dbReference>
<evidence type="ECO:0000256" key="7">
    <source>
        <dbReference type="ARBA" id="ARBA00023002"/>
    </source>
</evidence>
<dbReference type="PANTHER" id="PTHR11645">
    <property type="entry name" value="PYRROLINE-5-CARBOXYLATE REDUCTASE"/>
    <property type="match status" value="1"/>
</dbReference>
<dbReference type="InterPro" id="IPR029036">
    <property type="entry name" value="P5CR_dimer"/>
</dbReference>
<feature type="domain" description="Pyrroline-5-carboxylate reductase catalytic N-terminal" evidence="13">
    <location>
        <begin position="408"/>
        <end position="454"/>
    </location>
</feature>
<comment type="pathway">
    <text evidence="11">Amino-acid biosynthesis; L-proline biosynthesis; L-proline from L-glutamate 5-semialdehyde: step 1/1.</text>
</comment>
<comment type="caution">
    <text evidence="15">The sequence shown here is derived from an EMBL/GenBank/DDBJ whole genome shotgun (WGS) entry which is preliminary data.</text>
</comment>
<evidence type="ECO:0000256" key="5">
    <source>
        <dbReference type="ARBA" id="ARBA00022857"/>
    </source>
</evidence>
<feature type="region of interest" description="Disordered" evidence="12">
    <location>
        <begin position="291"/>
        <end position="341"/>
    </location>
</feature>
<keyword evidence="11" id="KW-0028">Amino-acid biosynthesis</keyword>
<feature type="compositionally biased region" description="Gly residues" evidence="12">
    <location>
        <begin position="1"/>
        <end position="37"/>
    </location>
</feature>
<dbReference type="InterPro" id="IPR009000">
    <property type="entry name" value="Transl_B-barrel_sf"/>
</dbReference>
<feature type="region of interest" description="Disordered" evidence="12">
    <location>
        <begin position="1"/>
        <end position="39"/>
    </location>
</feature>
<dbReference type="InterPro" id="IPR053790">
    <property type="entry name" value="P5CR-like_CS"/>
</dbReference>
<dbReference type="EC" id="1.5.1.2" evidence="11"/>
<evidence type="ECO:0000313" key="15">
    <source>
        <dbReference type="EMBL" id="KAK0527283.1"/>
    </source>
</evidence>
<evidence type="ECO:0000256" key="9">
    <source>
        <dbReference type="ARBA" id="ARBA00023274"/>
    </source>
</evidence>
<dbReference type="GO" id="GO:0003723">
    <property type="term" value="F:RNA binding"/>
    <property type="evidence" value="ECO:0007669"/>
    <property type="project" value="UniProtKB-KW"/>
</dbReference>
<feature type="compositionally biased region" description="Gly residues" evidence="12">
    <location>
        <begin position="148"/>
        <end position="213"/>
    </location>
</feature>
<evidence type="ECO:0000256" key="10">
    <source>
        <dbReference type="ARBA" id="ARBA00038293"/>
    </source>
</evidence>
<dbReference type="InterPro" id="IPR000304">
    <property type="entry name" value="Pyrroline-COOH_reductase"/>
</dbReference>
<dbReference type="GO" id="GO:0004735">
    <property type="term" value="F:pyrroline-5-carboxylate reductase activity"/>
    <property type="evidence" value="ECO:0007669"/>
    <property type="project" value="UniProtKB-EC"/>
</dbReference>
<evidence type="ECO:0000259" key="14">
    <source>
        <dbReference type="Pfam" id="PF14748"/>
    </source>
</evidence>
<evidence type="ECO:0000256" key="4">
    <source>
        <dbReference type="ARBA" id="ARBA00022552"/>
    </source>
</evidence>
<protein>
    <recommendedName>
        <fullName evidence="11">Pyrroline-5-carboxylate reductase</fullName>
        <ecNumber evidence="11">1.5.1.2</ecNumber>
    </recommendedName>
</protein>
<evidence type="ECO:0000256" key="11">
    <source>
        <dbReference type="RuleBase" id="RU003903"/>
    </source>
</evidence>
<dbReference type="Gene3D" id="3.40.50.720">
    <property type="entry name" value="NAD(P)-binding Rossmann-like Domain"/>
    <property type="match status" value="1"/>
</dbReference>
<keyword evidence="7 11" id="KW-0560">Oxidoreductase</keyword>
<evidence type="ECO:0000256" key="6">
    <source>
        <dbReference type="ARBA" id="ARBA00022884"/>
    </source>
</evidence>
<evidence type="ECO:0000256" key="8">
    <source>
        <dbReference type="ARBA" id="ARBA00023242"/>
    </source>
</evidence>
<gene>
    <name evidence="15" type="primary">PRO3</name>
    <name evidence="15" type="ORF">OC842_004925</name>
</gene>
<dbReference type="InterPro" id="IPR028939">
    <property type="entry name" value="P5C_Rdtase_cat_N"/>
</dbReference>
<feature type="domain" description="Pyrroline-5-carboxylate reductase dimerisation" evidence="14">
    <location>
        <begin position="520"/>
        <end position="622"/>
    </location>
</feature>
<feature type="compositionally biased region" description="Low complexity" evidence="12">
    <location>
        <begin position="325"/>
        <end position="341"/>
    </location>
</feature>
<dbReference type="Gene3D" id="2.40.10.230">
    <property type="entry name" value="Probable tRNA pseudouridine synthase domain"/>
    <property type="match status" value="1"/>
</dbReference>
<evidence type="ECO:0000256" key="12">
    <source>
        <dbReference type="SAM" id="MobiDB-lite"/>
    </source>
</evidence>
<accession>A0AAN6JPU4</accession>
<reference evidence="15" key="1">
    <citation type="journal article" date="2023" name="PhytoFront">
        <title>Draft Genome Resources of Seven Strains of Tilletia horrida, Causal Agent of Kernel Smut of Rice.</title>
        <authorList>
            <person name="Khanal S."/>
            <person name="Antony Babu S."/>
            <person name="Zhou X.G."/>
        </authorList>
    </citation>
    <scope>NUCLEOTIDE SEQUENCE</scope>
    <source>
        <strain evidence="15">TX3</strain>
    </source>
</reference>
<dbReference type="GO" id="GO:0006364">
    <property type="term" value="P:rRNA processing"/>
    <property type="evidence" value="ECO:0007669"/>
    <property type="project" value="UniProtKB-KW"/>
</dbReference>
<comment type="similarity">
    <text evidence="10">Belongs to the GAR1 family.</text>
</comment>
<dbReference type="FunFam" id="2.40.10.230:FF:000001">
    <property type="entry name" value="H/ACA ribonucleoprotein complex subunit"/>
    <property type="match status" value="1"/>
</dbReference>
<keyword evidence="5 11" id="KW-0521">NADP</keyword>
<comment type="subcellular location">
    <subcellularLocation>
        <location evidence="1">Nucleus</location>
        <location evidence="1">Nucleolus</location>
    </subcellularLocation>
</comment>
<evidence type="ECO:0000313" key="16">
    <source>
        <dbReference type="Proteomes" id="UP001176521"/>
    </source>
</evidence>
<keyword evidence="8" id="KW-0539">Nucleus</keyword>
<dbReference type="PANTHER" id="PTHR11645:SF0">
    <property type="entry name" value="PYRROLINE-5-CARBOXYLATE REDUCTASE 3"/>
    <property type="match status" value="1"/>
</dbReference>
<comment type="similarity">
    <text evidence="2 11">Belongs to the pyrroline-5-carboxylate reductase family.</text>
</comment>
<comment type="catalytic activity">
    <reaction evidence="11">
        <text>L-proline + NADP(+) = (S)-1-pyrroline-5-carboxylate + NADPH + 2 H(+)</text>
        <dbReference type="Rhea" id="RHEA:14109"/>
        <dbReference type="ChEBI" id="CHEBI:15378"/>
        <dbReference type="ChEBI" id="CHEBI:17388"/>
        <dbReference type="ChEBI" id="CHEBI:57783"/>
        <dbReference type="ChEBI" id="CHEBI:58349"/>
        <dbReference type="ChEBI" id="CHEBI:60039"/>
        <dbReference type="EC" id="1.5.1.2"/>
    </reaction>
</comment>
<dbReference type="PROSITE" id="PS00521">
    <property type="entry name" value="P5CR"/>
    <property type="match status" value="1"/>
</dbReference>
<keyword evidence="9" id="KW-0687">Ribonucleoprotein</keyword>
<dbReference type="EMBL" id="JAPDMQ010000317">
    <property type="protein sequence ID" value="KAK0527283.1"/>
    <property type="molecule type" value="Genomic_DNA"/>
</dbReference>
<dbReference type="NCBIfam" id="TIGR00112">
    <property type="entry name" value="proC"/>
    <property type="match status" value="1"/>
</dbReference>
<dbReference type="AlphaFoldDB" id="A0AAN6JPU4"/>
<dbReference type="Pfam" id="PF04410">
    <property type="entry name" value="Gar1"/>
    <property type="match status" value="1"/>
</dbReference>
<dbReference type="GO" id="GO:1990904">
    <property type="term" value="C:ribonucleoprotein complex"/>
    <property type="evidence" value="ECO:0007669"/>
    <property type="project" value="UniProtKB-KW"/>
</dbReference>
<name>A0AAN6JPU4_9BASI</name>
<evidence type="ECO:0000256" key="3">
    <source>
        <dbReference type="ARBA" id="ARBA00022517"/>
    </source>
</evidence>
<dbReference type="GO" id="GO:0005730">
    <property type="term" value="C:nucleolus"/>
    <property type="evidence" value="ECO:0007669"/>
    <property type="project" value="UniProtKB-SubCell"/>
</dbReference>
<dbReference type="Pfam" id="PF03807">
    <property type="entry name" value="F420_oxidored"/>
    <property type="match status" value="1"/>
</dbReference>
<feature type="region of interest" description="Disordered" evidence="12">
    <location>
        <begin position="130"/>
        <end position="226"/>
    </location>
</feature>
<organism evidence="15 16">
    <name type="scientific">Tilletia horrida</name>
    <dbReference type="NCBI Taxonomy" id="155126"/>
    <lineage>
        <taxon>Eukaryota</taxon>
        <taxon>Fungi</taxon>
        <taxon>Dikarya</taxon>
        <taxon>Basidiomycota</taxon>
        <taxon>Ustilaginomycotina</taxon>
        <taxon>Exobasidiomycetes</taxon>
        <taxon>Tilletiales</taxon>
        <taxon>Tilletiaceae</taxon>
        <taxon>Tilletia</taxon>
    </lineage>
</organism>
<proteinExistence type="inferred from homology"/>
<dbReference type="HAMAP" id="MF_01925">
    <property type="entry name" value="P5C_reductase"/>
    <property type="match status" value="1"/>
</dbReference>
<dbReference type="InterPro" id="IPR038664">
    <property type="entry name" value="Gar1/Naf1_Cbf5-bd_sf"/>
</dbReference>
<keyword evidence="3" id="KW-0690">Ribosome biogenesis</keyword>
<dbReference type="FunFam" id="1.10.3730.10:FF:000001">
    <property type="entry name" value="Pyrroline-5-carboxylate reductase"/>
    <property type="match status" value="1"/>
</dbReference>
<dbReference type="GO" id="GO:0055129">
    <property type="term" value="P:L-proline biosynthetic process"/>
    <property type="evidence" value="ECO:0007669"/>
    <property type="project" value="TreeGrafter"/>
</dbReference>
<evidence type="ECO:0000259" key="13">
    <source>
        <dbReference type="Pfam" id="PF03807"/>
    </source>
</evidence>
<dbReference type="InterPro" id="IPR007504">
    <property type="entry name" value="H/ACA_rnp_Gar1/Naf1"/>
</dbReference>
<dbReference type="Pfam" id="PF14748">
    <property type="entry name" value="P5CR_dimer"/>
    <property type="match status" value="1"/>
</dbReference>
<sequence>MNRGGFGGRGGGGGGGFRGGGRGGRGGGRGGFGGGASYGPPETVQEIGTFVHAVEGEMLCNSTDPKHVPYFNAPIYLQNKSSIGKVDEILGPINAVSFTIKMDPGLVATSFKPDDKVYIGGDRLLPIERFLPKPKVVGPKPPKKKGGSSRGGARGGGRGGRGAPRGRGGPGRGAPRGAGGFRGGGRGGAAGGRGGFRGGAGGGGGGFGGGGFRGEGKDKNRPPASQDFPPTTYLILSQLSALCYLRAIVRRLLYSIDTMSGYTLAIIACGTMGQAILSGVIEAQHEQAEAAALQREARSRSVSGHVSPNPASPSRPTPLSHPAVSALQAQEGSSSSSAALPSSAVAGGLSASQMTEDDEDGNGASVLPSRYLCTVSRPESVKKLRSALKPASSLLPDPATQLTLLGGGGSNVRAAREADVVLLCCKPNMVKDILAEQGMRDALKGKLVVSICAGLRIAQIEAWVDVEAGTKVVRAMPNTPSKIREGMTVVTPLPPSSTPLDKAILLALFSSVGRCRILEEKHFDACTALAGSGPAFACVFLEAMADGGVMMGLPRAEALELAAQAMQGAARMVLQTSTHPAALKDSVTTPGGCTIAGLLNLEDGKVRSTVARTIQAATEHASGLGQAKKN</sequence>
<keyword evidence="6" id="KW-0694">RNA-binding</keyword>
<keyword evidence="11" id="KW-0641">Proline biosynthesis</keyword>
<dbReference type="SUPFAM" id="SSF50447">
    <property type="entry name" value="Translation proteins"/>
    <property type="match status" value="1"/>
</dbReference>
<dbReference type="GO" id="GO:0001522">
    <property type="term" value="P:pseudouridine synthesis"/>
    <property type="evidence" value="ECO:0007669"/>
    <property type="project" value="InterPro"/>
</dbReference>
<dbReference type="SUPFAM" id="SSF51735">
    <property type="entry name" value="NAD(P)-binding Rossmann-fold domains"/>
    <property type="match status" value="1"/>
</dbReference>
<evidence type="ECO:0000256" key="1">
    <source>
        <dbReference type="ARBA" id="ARBA00004604"/>
    </source>
</evidence>
<dbReference type="SUPFAM" id="SSF48179">
    <property type="entry name" value="6-phosphogluconate dehydrogenase C-terminal domain-like"/>
    <property type="match status" value="1"/>
</dbReference>
<evidence type="ECO:0000256" key="2">
    <source>
        <dbReference type="ARBA" id="ARBA00005525"/>
    </source>
</evidence>
<dbReference type="Proteomes" id="UP001176521">
    <property type="component" value="Unassembled WGS sequence"/>
</dbReference>
<dbReference type="Gene3D" id="1.10.3730.10">
    <property type="entry name" value="ProC C-terminal domain-like"/>
    <property type="match status" value="1"/>
</dbReference>
<keyword evidence="4" id="KW-0698">rRNA processing</keyword>